<dbReference type="Proteomes" id="UP001307889">
    <property type="component" value="Chromosome 1"/>
</dbReference>
<gene>
    <name evidence="1" type="ORF">NTJ_02162</name>
</gene>
<keyword evidence="2" id="KW-1185">Reference proteome</keyword>
<organism evidence="1 2">
    <name type="scientific">Nesidiocoris tenuis</name>
    <dbReference type="NCBI Taxonomy" id="355587"/>
    <lineage>
        <taxon>Eukaryota</taxon>
        <taxon>Metazoa</taxon>
        <taxon>Ecdysozoa</taxon>
        <taxon>Arthropoda</taxon>
        <taxon>Hexapoda</taxon>
        <taxon>Insecta</taxon>
        <taxon>Pterygota</taxon>
        <taxon>Neoptera</taxon>
        <taxon>Paraneoptera</taxon>
        <taxon>Hemiptera</taxon>
        <taxon>Heteroptera</taxon>
        <taxon>Panheteroptera</taxon>
        <taxon>Cimicomorpha</taxon>
        <taxon>Miridae</taxon>
        <taxon>Dicyphina</taxon>
        <taxon>Nesidiocoris</taxon>
    </lineage>
</organism>
<evidence type="ECO:0000313" key="2">
    <source>
        <dbReference type="Proteomes" id="UP001307889"/>
    </source>
</evidence>
<proteinExistence type="predicted"/>
<name>A0ABN7AES1_9HEMI</name>
<evidence type="ECO:0000313" key="1">
    <source>
        <dbReference type="EMBL" id="BES89355.1"/>
    </source>
</evidence>
<protein>
    <submittedName>
        <fullName evidence="1">Uncharacterized protein</fullName>
    </submittedName>
</protein>
<reference evidence="1 2" key="1">
    <citation type="submission" date="2023-09" db="EMBL/GenBank/DDBJ databases">
        <title>Nesidiocoris tenuis whole genome shotgun sequence.</title>
        <authorList>
            <person name="Shibata T."/>
            <person name="Shimoda M."/>
            <person name="Kobayashi T."/>
            <person name="Uehara T."/>
        </authorList>
    </citation>
    <scope>NUCLEOTIDE SEQUENCE [LARGE SCALE GENOMIC DNA]</scope>
    <source>
        <strain evidence="1 2">Japan</strain>
    </source>
</reference>
<accession>A0ABN7AES1</accession>
<sequence>MQKSRAISSYITTYANDFHPVFPPSKDSRAKEPGKPVINLWDIESANLDVGNCSCSWQKKVPSCDDQAWNYLKDARSEYVGKYCFDFDLPAQMPIEILPGAGKLESMKKFLDDALAEEEKTRRREEQTMLDCPAHWINRDLLYDDGLQCKIAELYRTRQGLFLKRKRPRSLAS</sequence>
<dbReference type="EMBL" id="AP028909">
    <property type="protein sequence ID" value="BES89355.1"/>
    <property type="molecule type" value="Genomic_DNA"/>
</dbReference>